<evidence type="ECO:0000313" key="1">
    <source>
        <dbReference type="EMBL" id="OQP46866.1"/>
    </source>
</evidence>
<sequence>MIGKITGIVMVLLFCFATTLIAQKSPIPNPILTADSLATGNYKDVLNSFFQLAFDRLTSPDKTLKFTGTPFAVIAKLDTVLLVDTIYKKYRTLRNLNYSFGLRLDSSYRFNGFSAGLKYAIINKRDETVQNAFVKTVLSNAAVKQLFALNNQMVAKIPAMPNPWPLMQEYSNFTMGLISFGALSKPLQDTMLAFAGSSDSTRALFETLMQTPDFNMKRTTDSLYQDMKMNFNKNALWTVGVTDTTLKNQYVFANVVFHTEFIKSINKYSKTKNDLELNIRSQLQLVDDTLKAGRDLGRAVFNFEPGINWVLNTKSIRKSYLELKFSGGYYHLFNRVYANEEQNQLWLNGTIRIRIFNDIWVPFEVKYDPRNGNLFGFINVRANFRALAGAAKQLYK</sequence>
<reference evidence="2" key="1">
    <citation type="submission" date="2016-04" db="EMBL/GenBank/DDBJ databases">
        <authorList>
            <person name="Chen L."/>
            <person name="Zhuang W."/>
            <person name="Wang G."/>
        </authorList>
    </citation>
    <scope>NUCLEOTIDE SEQUENCE [LARGE SCALE GENOMIC DNA]</scope>
    <source>
        <strain evidence="2">17621</strain>
    </source>
</reference>
<name>A0A1V9EL70_9BACT</name>
<organism evidence="1 2">
    <name type="scientific">Niastella yeongjuensis</name>
    <dbReference type="NCBI Taxonomy" id="354355"/>
    <lineage>
        <taxon>Bacteria</taxon>
        <taxon>Pseudomonadati</taxon>
        <taxon>Bacteroidota</taxon>
        <taxon>Chitinophagia</taxon>
        <taxon>Chitinophagales</taxon>
        <taxon>Chitinophagaceae</taxon>
        <taxon>Niastella</taxon>
    </lineage>
</organism>
<dbReference type="OrthoDB" id="1326180at2"/>
<comment type="caution">
    <text evidence="1">The sequence shown here is derived from an EMBL/GenBank/DDBJ whole genome shotgun (WGS) entry which is preliminary data.</text>
</comment>
<dbReference type="RefSeq" id="WP_081200873.1">
    <property type="nucleotide sequence ID" value="NZ_FOCZ01000002.1"/>
</dbReference>
<protein>
    <submittedName>
        <fullName evidence="1">Uncharacterized protein</fullName>
    </submittedName>
</protein>
<gene>
    <name evidence="1" type="ORF">A4H97_04915</name>
</gene>
<keyword evidence="2" id="KW-1185">Reference proteome</keyword>
<dbReference type="EMBL" id="LVXG01000023">
    <property type="protein sequence ID" value="OQP46866.1"/>
    <property type="molecule type" value="Genomic_DNA"/>
</dbReference>
<evidence type="ECO:0000313" key="2">
    <source>
        <dbReference type="Proteomes" id="UP000192610"/>
    </source>
</evidence>
<proteinExistence type="predicted"/>
<dbReference type="AlphaFoldDB" id="A0A1V9EL70"/>
<accession>A0A1V9EL70</accession>
<dbReference type="Proteomes" id="UP000192610">
    <property type="component" value="Unassembled WGS sequence"/>
</dbReference>
<dbReference type="STRING" id="354355.SAMN05660816_01006"/>